<dbReference type="InterPro" id="IPR022385">
    <property type="entry name" value="Rhs_assc_core"/>
</dbReference>
<proteinExistence type="predicted"/>
<accession>A0ABR6V681</accession>
<reference evidence="2 3" key="1">
    <citation type="journal article" date="2020" name="Microorganisms">
        <title>Reliable Identification of Environmental Pseudomonas Isolates Using the rpoD Gene.</title>
        <authorList>
            <consortium name="The Broad Institute Genome Sequencing Platform"/>
            <person name="Girard L."/>
            <person name="Lood C."/>
            <person name="Rokni-Zadeh H."/>
            <person name="van Noort V."/>
            <person name="Lavigne R."/>
            <person name="De Mot R."/>
        </authorList>
    </citation>
    <scope>NUCLEOTIDE SEQUENCE [LARGE SCALE GENOMIC DNA]</scope>
    <source>
        <strain evidence="2 3">RW7P2</strain>
    </source>
</reference>
<feature type="region of interest" description="Disordered" evidence="1">
    <location>
        <begin position="1"/>
        <end position="27"/>
    </location>
</feature>
<dbReference type="PANTHER" id="PTHR32305">
    <property type="match status" value="1"/>
</dbReference>
<keyword evidence="3" id="KW-1185">Reference proteome</keyword>
<comment type="caution">
    <text evidence="2">The sequence shown here is derived from an EMBL/GenBank/DDBJ whole genome shotgun (WGS) entry which is preliminary data.</text>
</comment>
<dbReference type="InterPro" id="IPR050708">
    <property type="entry name" value="T6SS_VgrG/RHS"/>
</dbReference>
<dbReference type="NCBIfam" id="TIGR03696">
    <property type="entry name" value="Rhs_assc_core"/>
    <property type="match status" value="1"/>
</dbReference>
<dbReference type="Proteomes" id="UP000628086">
    <property type="component" value="Unassembled WGS sequence"/>
</dbReference>
<evidence type="ECO:0000313" key="3">
    <source>
        <dbReference type="Proteomes" id="UP000628086"/>
    </source>
</evidence>
<gene>
    <name evidence="2" type="ORF">HU747_10400</name>
</gene>
<dbReference type="InterPro" id="IPR032871">
    <property type="entry name" value="AHH_dom_containing"/>
</dbReference>
<sequence length="258" mass="28991">MDNAVRSGRSSLSTAPPDPSRSGTALCGPAYACRRTRHRRRSSASSGVSAVEIRHSAKYGSPLQSFPNPIRFPGQYQDNETGLHYNRHRYYEPRQGRFISKDPISYRGGLNLYAYTPNPVGWTDASGLCSTRLDRNLGGVKYDNHQAHHIIPEEVWKNNINFLTDIGIGADMDNKENGFLMPHSAAKATQMKRKFYHCGSHDIYSRGVQKEIDKIHSAFYSERISKDEARQRISAIQTRNRALLKTPSIPGTSPIRLS</sequence>
<dbReference type="PANTHER" id="PTHR32305:SF15">
    <property type="entry name" value="PROTEIN RHSA-RELATED"/>
    <property type="match status" value="1"/>
</dbReference>
<dbReference type="PRINTS" id="PR00394">
    <property type="entry name" value="RHSPROTEIN"/>
</dbReference>
<dbReference type="Pfam" id="PF14412">
    <property type="entry name" value="AHH"/>
    <property type="match status" value="1"/>
</dbReference>
<evidence type="ECO:0000313" key="2">
    <source>
        <dbReference type="EMBL" id="MBC3476008.1"/>
    </source>
</evidence>
<organism evidence="2 3">
    <name type="scientific">Pseudomonas taiwanensis</name>
    <dbReference type="NCBI Taxonomy" id="470150"/>
    <lineage>
        <taxon>Bacteria</taxon>
        <taxon>Pseudomonadati</taxon>
        <taxon>Pseudomonadota</taxon>
        <taxon>Gammaproteobacteria</taxon>
        <taxon>Pseudomonadales</taxon>
        <taxon>Pseudomonadaceae</taxon>
        <taxon>Pseudomonas</taxon>
    </lineage>
</organism>
<name>A0ABR6V681_9PSED</name>
<dbReference type="EMBL" id="JABWRS010000006">
    <property type="protein sequence ID" value="MBC3476008.1"/>
    <property type="molecule type" value="Genomic_DNA"/>
</dbReference>
<protein>
    <submittedName>
        <fullName evidence="2">AHH domain-containing protein</fullName>
    </submittedName>
</protein>
<evidence type="ECO:0000256" key="1">
    <source>
        <dbReference type="SAM" id="MobiDB-lite"/>
    </source>
</evidence>
<dbReference type="Gene3D" id="2.180.10.10">
    <property type="entry name" value="RHS repeat-associated core"/>
    <property type="match status" value="1"/>
</dbReference>